<dbReference type="SMART" id="SM00298">
    <property type="entry name" value="CHROMO"/>
    <property type="match status" value="1"/>
</dbReference>
<gene>
    <name evidence="3" type="ORF">DSL72_002789</name>
</gene>
<feature type="domain" description="Chromo" evidence="2">
    <location>
        <begin position="39"/>
        <end position="101"/>
    </location>
</feature>
<dbReference type="CDD" id="cd00024">
    <property type="entry name" value="CD_CSD"/>
    <property type="match status" value="1"/>
</dbReference>
<name>A0A8A3PDR0_9HELO</name>
<accession>A0A8A3PDR0</accession>
<dbReference type="InterPro" id="IPR016197">
    <property type="entry name" value="Chromo-like_dom_sf"/>
</dbReference>
<dbReference type="AlphaFoldDB" id="A0A8A3PDR0"/>
<protein>
    <recommendedName>
        <fullName evidence="2">Chromo domain-containing protein</fullName>
    </recommendedName>
</protein>
<dbReference type="SUPFAM" id="SSF54160">
    <property type="entry name" value="Chromo domain-like"/>
    <property type="match status" value="1"/>
</dbReference>
<evidence type="ECO:0000313" key="3">
    <source>
        <dbReference type="EMBL" id="QSZ33203.1"/>
    </source>
</evidence>
<organism evidence="3 4">
    <name type="scientific">Monilinia vaccinii-corymbosi</name>
    <dbReference type="NCBI Taxonomy" id="61207"/>
    <lineage>
        <taxon>Eukaryota</taxon>
        <taxon>Fungi</taxon>
        <taxon>Dikarya</taxon>
        <taxon>Ascomycota</taxon>
        <taxon>Pezizomycotina</taxon>
        <taxon>Leotiomycetes</taxon>
        <taxon>Helotiales</taxon>
        <taxon>Sclerotiniaceae</taxon>
        <taxon>Monilinia</taxon>
    </lineage>
</organism>
<dbReference type="Pfam" id="PF00385">
    <property type="entry name" value="Chromo"/>
    <property type="match status" value="1"/>
</dbReference>
<dbReference type="InterPro" id="IPR000953">
    <property type="entry name" value="Chromo/chromo_shadow_dom"/>
</dbReference>
<dbReference type="OrthoDB" id="194443at2759"/>
<dbReference type="GO" id="GO:0006338">
    <property type="term" value="P:chromatin remodeling"/>
    <property type="evidence" value="ECO:0007669"/>
    <property type="project" value="UniProtKB-ARBA"/>
</dbReference>
<dbReference type="Gene3D" id="2.40.50.40">
    <property type="match status" value="1"/>
</dbReference>
<dbReference type="Proteomes" id="UP000672032">
    <property type="component" value="Chromosome 3"/>
</dbReference>
<keyword evidence="4" id="KW-1185">Reference proteome</keyword>
<dbReference type="InterPro" id="IPR023780">
    <property type="entry name" value="Chromo_domain"/>
</dbReference>
<evidence type="ECO:0000256" key="1">
    <source>
        <dbReference type="ARBA" id="ARBA00011353"/>
    </source>
</evidence>
<comment type="subunit">
    <text evidence="1">Component of the NuA4 histone acetyltransferase complex.</text>
</comment>
<dbReference type="PROSITE" id="PS50013">
    <property type="entry name" value="CHROMO_2"/>
    <property type="match status" value="1"/>
</dbReference>
<proteinExistence type="predicted"/>
<dbReference type="EMBL" id="CP063407">
    <property type="protein sequence ID" value="QSZ33203.1"/>
    <property type="molecule type" value="Genomic_DNA"/>
</dbReference>
<sequence>MGNYSVFNVNLLHPVTDDPLPGQRNPPPPPIEIEEIEQFEVEEILDSRIERRDRKGLRLKYTVKWIGYDSLTEEPAKYLEDCPELITAFHRRYPEKPSSHNLSCLNRAWA</sequence>
<evidence type="ECO:0000259" key="2">
    <source>
        <dbReference type="PROSITE" id="PS50013"/>
    </source>
</evidence>
<reference evidence="3" key="1">
    <citation type="submission" date="2020-10" db="EMBL/GenBank/DDBJ databases">
        <title>Genome Sequence of Monilinia vaccinii-corymbosi Sheds Light on Mummy Berry Disease Infection of Blueberry and Mating Type.</title>
        <authorList>
            <person name="Yow A.G."/>
            <person name="Zhang Y."/>
            <person name="Bansal K."/>
            <person name="Eacker S.M."/>
            <person name="Sullivan S."/>
            <person name="Liachko I."/>
            <person name="Cubeta M.A."/>
            <person name="Rollins J.A."/>
            <person name="Ashrafi H."/>
        </authorList>
    </citation>
    <scope>NUCLEOTIDE SEQUENCE</scope>
    <source>
        <strain evidence="3">RL-1</strain>
    </source>
</reference>
<evidence type="ECO:0000313" key="4">
    <source>
        <dbReference type="Proteomes" id="UP000672032"/>
    </source>
</evidence>